<dbReference type="Pfam" id="PF00482">
    <property type="entry name" value="T2SSF"/>
    <property type="match status" value="1"/>
</dbReference>
<reference evidence="8" key="1">
    <citation type="submission" date="2018-04" db="EMBL/GenBank/DDBJ databases">
        <title>Draft genome sequence of the Candidatus Spirobacillus cienkowskii, a pathogen of freshwater Daphnia species, reconstructed from hemolymph metagenomic reads.</title>
        <authorList>
            <person name="Bresciani L."/>
            <person name="Lemos L.N."/>
            <person name="Wale N."/>
            <person name="Lin J.Y."/>
            <person name="Fernandes G.R."/>
            <person name="Duffy M.A."/>
            <person name="Rodrigues J.M."/>
        </authorList>
    </citation>
    <scope>NUCLEOTIDE SEQUENCE [LARGE SCALE GENOMIC DNA]</scope>
    <source>
        <strain evidence="8">Binning01</strain>
    </source>
</reference>
<protein>
    <recommendedName>
        <fullName evidence="7">Type II secretion system protein GspF domain-containing protein</fullName>
    </recommendedName>
</protein>
<keyword evidence="4 6" id="KW-1133">Transmembrane helix</keyword>
<dbReference type="InterPro" id="IPR018076">
    <property type="entry name" value="T2SS_GspF_dom"/>
</dbReference>
<keyword evidence="3 6" id="KW-0812">Transmembrane</keyword>
<gene>
    <name evidence="8" type="ORF">DCC88_02000</name>
</gene>
<comment type="subcellular location">
    <subcellularLocation>
        <location evidence="1">Cell membrane</location>
        <topology evidence="1">Multi-pass membrane protein</topology>
    </subcellularLocation>
</comment>
<keyword evidence="2" id="KW-1003">Cell membrane</keyword>
<evidence type="ECO:0000256" key="4">
    <source>
        <dbReference type="ARBA" id="ARBA00022989"/>
    </source>
</evidence>
<dbReference type="Proteomes" id="UP000253934">
    <property type="component" value="Unassembled WGS sequence"/>
</dbReference>
<evidence type="ECO:0000259" key="7">
    <source>
        <dbReference type="Pfam" id="PF00482"/>
    </source>
</evidence>
<dbReference type="EMBL" id="QOVW01000011">
    <property type="protein sequence ID" value="RDB37047.1"/>
    <property type="molecule type" value="Genomic_DNA"/>
</dbReference>
<proteinExistence type="predicted"/>
<feature type="transmembrane region" description="Helical" evidence="6">
    <location>
        <begin position="156"/>
        <end position="176"/>
    </location>
</feature>
<evidence type="ECO:0000313" key="8">
    <source>
        <dbReference type="EMBL" id="RDB37047.1"/>
    </source>
</evidence>
<evidence type="ECO:0000313" key="9">
    <source>
        <dbReference type="Proteomes" id="UP000253934"/>
    </source>
</evidence>
<evidence type="ECO:0000256" key="2">
    <source>
        <dbReference type="ARBA" id="ARBA00022475"/>
    </source>
</evidence>
<evidence type="ECO:0000256" key="1">
    <source>
        <dbReference type="ARBA" id="ARBA00004651"/>
    </source>
</evidence>
<feature type="transmembrane region" description="Helical" evidence="6">
    <location>
        <begin position="6"/>
        <end position="24"/>
    </location>
</feature>
<evidence type="ECO:0000256" key="3">
    <source>
        <dbReference type="ARBA" id="ARBA00022692"/>
    </source>
</evidence>
<comment type="caution">
    <text evidence="8">The sequence shown here is derived from an EMBL/GenBank/DDBJ whole genome shotgun (WGS) entry which is preliminary data.</text>
</comment>
<evidence type="ECO:0000256" key="5">
    <source>
        <dbReference type="ARBA" id="ARBA00023136"/>
    </source>
</evidence>
<organism evidence="8 9">
    <name type="scientific">Spirobacillus cienkowskii</name>
    <dbReference type="NCBI Taxonomy" id="495820"/>
    <lineage>
        <taxon>Bacteria</taxon>
        <taxon>Pseudomonadati</taxon>
        <taxon>Bdellovibrionota</taxon>
        <taxon>Oligoflexia</taxon>
        <taxon>Silvanigrellales</taxon>
        <taxon>Spirobacillus</taxon>
    </lineage>
</organism>
<accession>A0A369KW54</accession>
<sequence length="185" mass="21693">MIFIILNFLFNLLFLYFYPIKLNFKYKKVSVKKNSVRDLYACADFLDNMLLYLEAGFDAFHAFEHAATFTNCPSIKKFAFDTLQIYNTGCSFNNALNFCINNNKNFYFNEIIEHIQLSLKLGTSLKLTLTELSHFMKFRCNLKTEEIIAQFPVKMIFPLVFFIFPVIFIILGSSSIQDLLRSLRF</sequence>
<name>A0A369KW54_9BACT</name>
<dbReference type="AlphaFoldDB" id="A0A369KW54"/>
<dbReference type="GO" id="GO:0005886">
    <property type="term" value="C:plasma membrane"/>
    <property type="evidence" value="ECO:0007669"/>
    <property type="project" value="UniProtKB-SubCell"/>
</dbReference>
<keyword evidence="5 6" id="KW-0472">Membrane</keyword>
<keyword evidence="9" id="KW-1185">Reference proteome</keyword>
<feature type="domain" description="Type II secretion system protein GspF" evidence="7">
    <location>
        <begin position="45"/>
        <end position="171"/>
    </location>
</feature>
<evidence type="ECO:0000256" key="6">
    <source>
        <dbReference type="SAM" id="Phobius"/>
    </source>
</evidence>